<dbReference type="Proteomes" id="UP000030854">
    <property type="component" value="Unassembled WGS sequence"/>
</dbReference>
<keyword evidence="3" id="KW-1133">Transmembrane helix</keyword>
<evidence type="ECO:0000256" key="2">
    <source>
        <dbReference type="SAM" id="MobiDB-lite"/>
    </source>
</evidence>
<keyword evidence="4" id="KW-0418">Kinase</keyword>
<feature type="compositionally biased region" description="Polar residues" evidence="2">
    <location>
        <begin position="211"/>
        <end position="220"/>
    </location>
</feature>
<dbReference type="HOGENOM" id="CLU_1256866_0_0_1"/>
<name>A0A0B1P4T0_UNCNE</name>
<sequence>MSVSKDLSFSQTDLVFFLLSFVVTKATTIWSAWWAYKLKEIAHHIKSADQDSPRVILTTIVTQAQANLRANLMTITRKFWTFQPSKNMSLQSFIKEYLKRLNELKQNCSISTNTKLDMKYFLLLHISSINPDLANRCRSSFEDFLNECLQCISTAKIKSSTSIPKTTKCNYRGILGHIEPECRKKKRMEKEKMENKSKISNKSNVNYKILSVNNPENSSY</sequence>
<dbReference type="GO" id="GO:0016301">
    <property type="term" value="F:kinase activity"/>
    <property type="evidence" value="ECO:0007669"/>
    <property type="project" value="UniProtKB-KW"/>
</dbReference>
<proteinExistence type="predicted"/>
<keyword evidence="3" id="KW-0472">Membrane</keyword>
<comment type="caution">
    <text evidence="4">The sequence shown here is derived from an EMBL/GenBank/DDBJ whole genome shotgun (WGS) entry which is preliminary data.</text>
</comment>
<feature type="coiled-coil region" evidence="1">
    <location>
        <begin position="87"/>
        <end position="114"/>
    </location>
</feature>
<evidence type="ECO:0000256" key="3">
    <source>
        <dbReference type="SAM" id="Phobius"/>
    </source>
</evidence>
<dbReference type="AlphaFoldDB" id="A0A0B1P4T0"/>
<organism evidence="4 5">
    <name type="scientific">Uncinula necator</name>
    <name type="common">Grape powdery mildew</name>
    <dbReference type="NCBI Taxonomy" id="52586"/>
    <lineage>
        <taxon>Eukaryota</taxon>
        <taxon>Fungi</taxon>
        <taxon>Dikarya</taxon>
        <taxon>Ascomycota</taxon>
        <taxon>Pezizomycotina</taxon>
        <taxon>Leotiomycetes</taxon>
        <taxon>Erysiphales</taxon>
        <taxon>Erysiphaceae</taxon>
        <taxon>Erysiphe</taxon>
    </lineage>
</organism>
<dbReference type="EMBL" id="JNVN01002456">
    <property type="protein sequence ID" value="KHJ31946.1"/>
    <property type="molecule type" value="Genomic_DNA"/>
</dbReference>
<feature type="region of interest" description="Disordered" evidence="2">
    <location>
        <begin position="186"/>
        <end position="220"/>
    </location>
</feature>
<reference evidence="4 5" key="1">
    <citation type="journal article" date="2014" name="BMC Genomics">
        <title>Adaptive genomic structural variation in the grape powdery mildew pathogen, Erysiphe necator.</title>
        <authorList>
            <person name="Jones L."/>
            <person name="Riaz S."/>
            <person name="Morales-Cruz A."/>
            <person name="Amrine K.C."/>
            <person name="McGuire B."/>
            <person name="Gubler W.D."/>
            <person name="Walker M.A."/>
            <person name="Cantu D."/>
        </authorList>
    </citation>
    <scope>NUCLEOTIDE SEQUENCE [LARGE SCALE GENOMIC DNA]</scope>
    <source>
        <strain evidence="5">c</strain>
    </source>
</reference>
<evidence type="ECO:0000313" key="4">
    <source>
        <dbReference type="EMBL" id="KHJ31946.1"/>
    </source>
</evidence>
<feature type="compositionally biased region" description="Basic and acidic residues" evidence="2">
    <location>
        <begin position="186"/>
        <end position="197"/>
    </location>
</feature>
<evidence type="ECO:0000256" key="1">
    <source>
        <dbReference type="SAM" id="Coils"/>
    </source>
</evidence>
<accession>A0A0B1P4T0</accession>
<keyword evidence="4" id="KW-0808">Transferase</keyword>
<keyword evidence="1" id="KW-0175">Coiled coil</keyword>
<keyword evidence="3" id="KW-0812">Transmembrane</keyword>
<feature type="transmembrane region" description="Helical" evidence="3">
    <location>
        <begin position="14"/>
        <end position="36"/>
    </location>
</feature>
<gene>
    <name evidence="4" type="ORF">EV44_g0268</name>
</gene>
<evidence type="ECO:0000313" key="5">
    <source>
        <dbReference type="Proteomes" id="UP000030854"/>
    </source>
</evidence>
<protein>
    <submittedName>
        <fullName evidence="4">Putative serine threonine protein kinase domain protein</fullName>
    </submittedName>
</protein>
<keyword evidence="5" id="KW-1185">Reference proteome</keyword>